<keyword evidence="1" id="KW-0472">Membrane</keyword>
<dbReference type="RefSeq" id="WP_076352909.1">
    <property type="nucleotide sequence ID" value="NZ_CP033926.1"/>
</dbReference>
<evidence type="ECO:0000313" key="4">
    <source>
        <dbReference type="Proteomes" id="UP000186106"/>
    </source>
</evidence>
<name>A0A1N7I7Q6_9FLAO</name>
<dbReference type="OrthoDB" id="1264588at2"/>
<reference evidence="2 5" key="2">
    <citation type="submission" date="2018-11" db="EMBL/GenBank/DDBJ databases">
        <title>Proposal to divide the Flavobacteriaceae and reorganize its genera based on Amino Acid Identity values calculated from whole genome sequences.</title>
        <authorList>
            <person name="Nicholson A.C."/>
            <person name="Gulvik C.A."/>
            <person name="Whitney A.M."/>
            <person name="Humrighouse B.W."/>
            <person name="Bell M."/>
            <person name="Holmes B."/>
            <person name="Steigerwalt A.G."/>
            <person name="Villarma A."/>
            <person name="Sheth M."/>
            <person name="Batra D."/>
            <person name="Pryor J."/>
            <person name="Bernardet J.-F."/>
            <person name="Hugo C."/>
            <person name="Kampfer P."/>
            <person name="Newman J."/>
            <person name="McQuiston J.R."/>
        </authorList>
    </citation>
    <scope>NUCLEOTIDE SEQUENCE [LARGE SCALE GENOMIC DNA]</scope>
    <source>
        <strain evidence="2 5">DSM 16927</strain>
    </source>
</reference>
<organism evidence="3 4">
    <name type="scientific">Chryseobacterium joostei</name>
    <dbReference type="NCBI Taxonomy" id="112234"/>
    <lineage>
        <taxon>Bacteria</taxon>
        <taxon>Pseudomonadati</taxon>
        <taxon>Bacteroidota</taxon>
        <taxon>Flavobacteriia</taxon>
        <taxon>Flavobacteriales</taxon>
        <taxon>Weeksellaceae</taxon>
        <taxon>Chryseobacterium group</taxon>
        <taxon>Chryseobacterium</taxon>
    </lineage>
</organism>
<evidence type="ECO:0000256" key="1">
    <source>
        <dbReference type="SAM" id="Phobius"/>
    </source>
</evidence>
<feature type="transmembrane region" description="Helical" evidence="1">
    <location>
        <begin position="41"/>
        <end position="59"/>
    </location>
</feature>
<reference evidence="3 4" key="1">
    <citation type="submission" date="2017-01" db="EMBL/GenBank/DDBJ databases">
        <authorList>
            <person name="Mah S.A."/>
            <person name="Swanson W.J."/>
            <person name="Moy G.W."/>
            <person name="Vacquier V.D."/>
        </authorList>
    </citation>
    <scope>NUCLEOTIDE SEQUENCE [LARGE SCALE GENOMIC DNA]</scope>
    <source>
        <strain evidence="3 4">DSM 16927</strain>
    </source>
</reference>
<evidence type="ECO:0000313" key="2">
    <source>
        <dbReference type="EMBL" id="AZB00807.1"/>
    </source>
</evidence>
<dbReference type="STRING" id="112234.SAMN05421768_103155"/>
<dbReference type="KEGG" id="cjt:EG359_14825"/>
<dbReference type="Proteomes" id="UP000186106">
    <property type="component" value="Unassembled WGS sequence"/>
</dbReference>
<keyword evidence="5" id="KW-1185">Reference proteome</keyword>
<protein>
    <submittedName>
        <fullName evidence="3">Uncharacterized protein</fullName>
    </submittedName>
</protein>
<dbReference type="EMBL" id="FTNZ01000003">
    <property type="protein sequence ID" value="SIS33091.1"/>
    <property type="molecule type" value="Genomic_DNA"/>
</dbReference>
<proteinExistence type="predicted"/>
<accession>A0A1N7I7Q6</accession>
<feature type="transmembrane region" description="Helical" evidence="1">
    <location>
        <begin position="12"/>
        <end position="29"/>
    </location>
</feature>
<evidence type="ECO:0000313" key="3">
    <source>
        <dbReference type="EMBL" id="SIS33091.1"/>
    </source>
</evidence>
<gene>
    <name evidence="2" type="ORF">EG359_14825</name>
    <name evidence="3" type="ORF">SAMN05421768_103155</name>
</gene>
<keyword evidence="1" id="KW-0812">Transmembrane</keyword>
<keyword evidence="1" id="KW-1133">Transmembrane helix</keyword>
<dbReference type="EMBL" id="CP033926">
    <property type="protein sequence ID" value="AZB00807.1"/>
    <property type="molecule type" value="Genomic_DNA"/>
</dbReference>
<sequence>MKTSTPDNQYAEANNVLIIIVSILLGYNIYQEIYHPEKSNLLLCIALVALTSVLVKKYGTKTEQKDKK</sequence>
<dbReference type="AlphaFoldDB" id="A0A1N7I7Q6"/>
<evidence type="ECO:0000313" key="5">
    <source>
        <dbReference type="Proteomes" id="UP000279541"/>
    </source>
</evidence>
<dbReference type="Proteomes" id="UP000279541">
    <property type="component" value="Chromosome"/>
</dbReference>